<feature type="binding site" evidence="7">
    <location>
        <position position="35"/>
    </location>
    <ligand>
        <name>Zn(2+)</name>
        <dbReference type="ChEBI" id="CHEBI:29105"/>
    </ligand>
</feature>
<dbReference type="PANTHER" id="PTHR43175:SF3">
    <property type="entry name" value="CARBON DISULFIDE HYDROLASE"/>
    <property type="match status" value="1"/>
</dbReference>
<evidence type="ECO:0000256" key="2">
    <source>
        <dbReference type="ARBA" id="ARBA00012925"/>
    </source>
</evidence>
<dbReference type="Proteomes" id="UP000093501">
    <property type="component" value="Unassembled WGS sequence"/>
</dbReference>
<dbReference type="PANTHER" id="PTHR43175">
    <property type="entry name" value="CARBONIC ANHYDRASE"/>
    <property type="match status" value="1"/>
</dbReference>
<evidence type="ECO:0000313" key="9">
    <source>
        <dbReference type="Proteomes" id="UP000093501"/>
    </source>
</evidence>
<dbReference type="GO" id="GO:0008270">
    <property type="term" value="F:zinc ion binding"/>
    <property type="evidence" value="ECO:0007669"/>
    <property type="project" value="InterPro"/>
</dbReference>
<dbReference type="EMBL" id="MBQD01000023">
    <property type="protein sequence ID" value="OCL32942.1"/>
    <property type="molecule type" value="Genomic_DNA"/>
</dbReference>
<evidence type="ECO:0000313" key="8">
    <source>
        <dbReference type="EMBL" id="OCL32942.1"/>
    </source>
</evidence>
<name>A0A1C0AJZ8_9ACTN</name>
<feature type="binding site" evidence="7">
    <location>
        <position position="37"/>
    </location>
    <ligand>
        <name>Zn(2+)</name>
        <dbReference type="ChEBI" id="CHEBI:29105"/>
    </ligand>
</feature>
<keyword evidence="3 7" id="KW-0479">Metal-binding</keyword>
<dbReference type="SMART" id="SM00947">
    <property type="entry name" value="Pro_CA"/>
    <property type="match status" value="1"/>
</dbReference>
<feature type="binding site" evidence="7">
    <location>
        <position position="91"/>
    </location>
    <ligand>
        <name>Zn(2+)</name>
        <dbReference type="ChEBI" id="CHEBI:29105"/>
    </ligand>
</feature>
<organism evidence="8 9">
    <name type="scientific">Tessaracoccus lapidicaptus</name>
    <dbReference type="NCBI Taxonomy" id="1427523"/>
    <lineage>
        <taxon>Bacteria</taxon>
        <taxon>Bacillati</taxon>
        <taxon>Actinomycetota</taxon>
        <taxon>Actinomycetes</taxon>
        <taxon>Propionibacteriales</taxon>
        <taxon>Propionibacteriaceae</taxon>
        <taxon>Tessaracoccus</taxon>
    </lineage>
</organism>
<sequence>MSFEDLLANNARYADSFTDGGFDGIAKAGVAMVTCMDSRIEPLGMIGLKLGDAKILRSPGGRVTTSVLTGCVLSAQLLNVTRIMIVPHTRCAMAAGTDADIRRTIAERTGHDTSWISFGAHPDQLERLRADVDMVASHPLVKGYAEVGGFMYDVDSGRLTQLI</sequence>
<protein>
    <recommendedName>
        <fullName evidence="2">carbonic anhydrase</fullName>
        <ecNumber evidence="2">4.2.1.1</ecNumber>
    </recommendedName>
</protein>
<dbReference type="InterPro" id="IPR001765">
    <property type="entry name" value="Carbonic_anhydrase"/>
</dbReference>
<dbReference type="AlphaFoldDB" id="A0A1C0AJZ8"/>
<accession>A0A1C0AJZ8</accession>
<dbReference type="EC" id="4.2.1.1" evidence="2"/>
<comment type="caution">
    <text evidence="8">The sequence shown here is derived from an EMBL/GenBank/DDBJ whole genome shotgun (WGS) entry which is preliminary data.</text>
</comment>
<proteinExistence type="inferred from homology"/>
<dbReference type="InterPro" id="IPR036874">
    <property type="entry name" value="Carbonic_anhydrase_sf"/>
</dbReference>
<comment type="function">
    <text evidence="5">Catalyzes the reversible hydration of carbon dioxide to form bicarbonate.</text>
</comment>
<feature type="binding site" evidence="7">
    <location>
        <position position="88"/>
    </location>
    <ligand>
        <name>Zn(2+)</name>
        <dbReference type="ChEBI" id="CHEBI:29105"/>
    </ligand>
</feature>
<evidence type="ECO:0000256" key="3">
    <source>
        <dbReference type="ARBA" id="ARBA00022723"/>
    </source>
</evidence>
<keyword evidence="9" id="KW-1185">Reference proteome</keyword>
<dbReference type="SUPFAM" id="SSF53056">
    <property type="entry name" value="beta-carbonic anhydrase, cab"/>
    <property type="match status" value="1"/>
</dbReference>
<comment type="catalytic activity">
    <reaction evidence="6">
        <text>hydrogencarbonate + H(+) = CO2 + H2O</text>
        <dbReference type="Rhea" id="RHEA:10748"/>
        <dbReference type="ChEBI" id="CHEBI:15377"/>
        <dbReference type="ChEBI" id="CHEBI:15378"/>
        <dbReference type="ChEBI" id="CHEBI:16526"/>
        <dbReference type="ChEBI" id="CHEBI:17544"/>
        <dbReference type="EC" id="4.2.1.1"/>
    </reaction>
</comment>
<evidence type="ECO:0000256" key="5">
    <source>
        <dbReference type="ARBA" id="ARBA00024993"/>
    </source>
</evidence>
<gene>
    <name evidence="8" type="ORF">BCR15_06490</name>
</gene>
<dbReference type="CDD" id="cd03379">
    <property type="entry name" value="beta_CA_cladeD"/>
    <property type="match status" value="1"/>
</dbReference>
<reference evidence="9" key="1">
    <citation type="submission" date="2016-07" db="EMBL/GenBank/DDBJ databases">
        <authorList>
            <person name="Florea S."/>
            <person name="Webb J.S."/>
            <person name="Jaromczyk J."/>
            <person name="Schardl C.L."/>
        </authorList>
    </citation>
    <scope>NUCLEOTIDE SEQUENCE [LARGE SCALE GENOMIC DNA]</scope>
    <source>
        <strain evidence="9">IPBSL-7</strain>
    </source>
</reference>
<comment type="cofactor">
    <cofactor evidence="7">
        <name>Zn(2+)</name>
        <dbReference type="ChEBI" id="CHEBI:29105"/>
    </cofactor>
    <text evidence="7">Binds 1 zinc ion per subunit.</text>
</comment>
<dbReference type="Pfam" id="PF00484">
    <property type="entry name" value="Pro_CA"/>
    <property type="match status" value="1"/>
</dbReference>
<evidence type="ECO:0000256" key="4">
    <source>
        <dbReference type="ARBA" id="ARBA00022833"/>
    </source>
</evidence>
<keyword evidence="4 7" id="KW-0862">Zinc</keyword>
<evidence type="ECO:0000256" key="7">
    <source>
        <dbReference type="PIRSR" id="PIRSR601765-1"/>
    </source>
</evidence>
<comment type="similarity">
    <text evidence="1">Belongs to the beta-class carbonic anhydrase family.</text>
</comment>
<evidence type="ECO:0000256" key="6">
    <source>
        <dbReference type="ARBA" id="ARBA00048348"/>
    </source>
</evidence>
<dbReference type="Gene3D" id="3.40.1050.10">
    <property type="entry name" value="Carbonic anhydrase"/>
    <property type="match status" value="1"/>
</dbReference>
<evidence type="ECO:0000256" key="1">
    <source>
        <dbReference type="ARBA" id="ARBA00006217"/>
    </source>
</evidence>
<dbReference type="RefSeq" id="WP_068752049.1">
    <property type="nucleotide sequence ID" value="NZ_JBDXXE010000046.1"/>
</dbReference>
<dbReference type="GO" id="GO:0004089">
    <property type="term" value="F:carbonate dehydratase activity"/>
    <property type="evidence" value="ECO:0007669"/>
    <property type="project" value="UniProtKB-EC"/>
</dbReference>